<dbReference type="KEGG" id="snep:Enr13x_20750"/>
<dbReference type="EMBL" id="CP037423">
    <property type="protein sequence ID" value="QDV42230.1"/>
    <property type="molecule type" value="Genomic_DNA"/>
</dbReference>
<name>A0A518HN32_9BACT</name>
<proteinExistence type="predicted"/>
<protein>
    <submittedName>
        <fullName evidence="2">Uncharacterized protein</fullName>
    </submittedName>
</protein>
<keyword evidence="3" id="KW-1185">Reference proteome</keyword>
<accession>A0A518HN32</accession>
<dbReference type="Proteomes" id="UP000319004">
    <property type="component" value="Chromosome"/>
</dbReference>
<dbReference type="AlphaFoldDB" id="A0A518HN32"/>
<feature type="region of interest" description="Disordered" evidence="1">
    <location>
        <begin position="1"/>
        <end position="20"/>
    </location>
</feature>
<organism evidence="2 3">
    <name type="scientific">Stieleria neptunia</name>
    <dbReference type="NCBI Taxonomy" id="2527979"/>
    <lineage>
        <taxon>Bacteria</taxon>
        <taxon>Pseudomonadati</taxon>
        <taxon>Planctomycetota</taxon>
        <taxon>Planctomycetia</taxon>
        <taxon>Pirellulales</taxon>
        <taxon>Pirellulaceae</taxon>
        <taxon>Stieleria</taxon>
    </lineage>
</organism>
<evidence type="ECO:0000313" key="2">
    <source>
        <dbReference type="EMBL" id="QDV42230.1"/>
    </source>
</evidence>
<sequence length="62" mass="7201">MYKEFKVLPDNPTPDEERVAHKRHADRLEELVKRFHSELVVEKFLLSLGSAPAASLKMQRLV</sequence>
<reference evidence="2 3" key="1">
    <citation type="submission" date="2019-03" db="EMBL/GenBank/DDBJ databases">
        <title>Deep-cultivation of Planctomycetes and their phenomic and genomic characterization uncovers novel biology.</title>
        <authorList>
            <person name="Wiegand S."/>
            <person name="Jogler M."/>
            <person name="Boedeker C."/>
            <person name="Pinto D."/>
            <person name="Vollmers J."/>
            <person name="Rivas-Marin E."/>
            <person name="Kohn T."/>
            <person name="Peeters S.H."/>
            <person name="Heuer A."/>
            <person name="Rast P."/>
            <person name="Oberbeckmann S."/>
            <person name="Bunk B."/>
            <person name="Jeske O."/>
            <person name="Meyerdierks A."/>
            <person name="Storesund J.E."/>
            <person name="Kallscheuer N."/>
            <person name="Luecker S."/>
            <person name="Lage O.M."/>
            <person name="Pohl T."/>
            <person name="Merkel B.J."/>
            <person name="Hornburger P."/>
            <person name="Mueller R.-W."/>
            <person name="Bruemmer F."/>
            <person name="Labrenz M."/>
            <person name="Spormann A.M."/>
            <person name="Op den Camp H."/>
            <person name="Overmann J."/>
            <person name="Amann R."/>
            <person name="Jetten M.S.M."/>
            <person name="Mascher T."/>
            <person name="Medema M.H."/>
            <person name="Devos D.P."/>
            <person name="Kaster A.-K."/>
            <person name="Ovreas L."/>
            <person name="Rohde M."/>
            <person name="Galperin M.Y."/>
            <person name="Jogler C."/>
        </authorList>
    </citation>
    <scope>NUCLEOTIDE SEQUENCE [LARGE SCALE GENOMIC DNA]</scope>
    <source>
        <strain evidence="2 3">Enr13</strain>
    </source>
</reference>
<gene>
    <name evidence="2" type="ORF">Enr13x_20750</name>
</gene>
<evidence type="ECO:0000313" key="3">
    <source>
        <dbReference type="Proteomes" id="UP000319004"/>
    </source>
</evidence>
<evidence type="ECO:0000256" key="1">
    <source>
        <dbReference type="SAM" id="MobiDB-lite"/>
    </source>
</evidence>